<comment type="caution">
    <text evidence="5">The sequence shown here is derived from an EMBL/GenBank/DDBJ whole genome shotgun (WGS) entry which is preliminary data.</text>
</comment>
<dbReference type="CDD" id="cd00009">
    <property type="entry name" value="AAA"/>
    <property type="match status" value="1"/>
</dbReference>
<dbReference type="InterPro" id="IPR012763">
    <property type="entry name" value="DNA_pol_III_sug/sutau_N"/>
</dbReference>
<dbReference type="PANTHER" id="PTHR11669">
    <property type="entry name" value="REPLICATION FACTOR C / DNA POLYMERASE III GAMMA-TAU SUBUNIT"/>
    <property type="match status" value="1"/>
</dbReference>
<sequence>MSETGSSLYQKYRPKAFTDVIGQDHIVKTLQGALKEEHTGHAYLFIGSRGTGKTSVARILARELGARERDTYEIDAASNTGVDNIRALREEAATMPFESPRKVYIVDEVHMLSKGAFNAFLKLLEEPPSHVVFILATTELEKVPETIISRCQTFTFKKPTQKVIAEMVSRVAKSEGFTLEPASAELISLLADGSFRDALSTLQKILASSSDKKVSVEEVVTVTGAPKIELVHRVIEGLAAGVSKGVLEAVGEAVSANADMGVFCMLLIQRVRILLMLRYAPEFGRELATDLTAEDQATLEKFSKEKESKINSETLRKLILASIETSRSPLPQLPLELAIMELVGTP</sequence>
<evidence type="ECO:0000313" key="6">
    <source>
        <dbReference type="Proteomes" id="UP000178249"/>
    </source>
</evidence>
<dbReference type="InterPro" id="IPR003593">
    <property type="entry name" value="AAA+_ATPase"/>
</dbReference>
<keyword evidence="3" id="KW-0547">Nucleotide-binding</keyword>
<dbReference type="InterPro" id="IPR027417">
    <property type="entry name" value="P-loop_NTPase"/>
</dbReference>
<comment type="catalytic activity">
    <reaction evidence="2 3">
        <text>DNA(n) + a 2'-deoxyribonucleoside 5'-triphosphate = DNA(n+1) + diphosphate</text>
        <dbReference type="Rhea" id="RHEA:22508"/>
        <dbReference type="Rhea" id="RHEA-COMP:17339"/>
        <dbReference type="Rhea" id="RHEA-COMP:17340"/>
        <dbReference type="ChEBI" id="CHEBI:33019"/>
        <dbReference type="ChEBI" id="CHEBI:61560"/>
        <dbReference type="ChEBI" id="CHEBI:173112"/>
        <dbReference type="EC" id="2.7.7.7"/>
    </reaction>
</comment>
<keyword evidence="3" id="KW-0548">Nucleotidyltransferase</keyword>
<reference evidence="5 6" key="1">
    <citation type="journal article" date="2016" name="Nat. Commun.">
        <title>Thousands of microbial genomes shed light on interconnected biogeochemical processes in an aquifer system.</title>
        <authorList>
            <person name="Anantharaman K."/>
            <person name="Brown C.T."/>
            <person name="Hug L.A."/>
            <person name="Sharon I."/>
            <person name="Castelle C.J."/>
            <person name="Probst A.J."/>
            <person name="Thomas B.C."/>
            <person name="Singh A."/>
            <person name="Wilkins M.J."/>
            <person name="Karaoz U."/>
            <person name="Brodie E.L."/>
            <person name="Williams K.H."/>
            <person name="Hubbard S.S."/>
            <person name="Banfield J.F."/>
        </authorList>
    </citation>
    <scope>NUCLEOTIDE SEQUENCE [LARGE SCALE GENOMIC DNA]</scope>
</reference>
<keyword evidence="1 3" id="KW-0239">DNA-directed DNA polymerase</keyword>
<keyword evidence="3" id="KW-0067">ATP-binding</keyword>
<accession>A0A1F6C650</accession>
<dbReference type="InterPro" id="IPR050238">
    <property type="entry name" value="DNA_Rep/Repair_Clamp_Loader"/>
</dbReference>
<dbReference type="AlphaFoldDB" id="A0A1F6C650"/>
<evidence type="ECO:0000313" key="5">
    <source>
        <dbReference type="EMBL" id="OGG44610.1"/>
    </source>
</evidence>
<evidence type="ECO:0000259" key="4">
    <source>
        <dbReference type="SMART" id="SM00382"/>
    </source>
</evidence>
<organism evidence="5 6">
    <name type="scientific">Candidatus Kaiserbacteria bacterium RIFCSPHIGHO2_01_FULL_48_10</name>
    <dbReference type="NCBI Taxonomy" id="1798476"/>
    <lineage>
        <taxon>Bacteria</taxon>
        <taxon>Candidatus Kaiseribacteriota</taxon>
    </lineage>
</organism>
<protein>
    <recommendedName>
        <fullName evidence="3">DNA polymerase III subunit gamma/tau</fullName>
        <ecNumber evidence="3">2.7.7.7</ecNumber>
    </recommendedName>
</protein>
<dbReference type="Proteomes" id="UP000178249">
    <property type="component" value="Unassembled WGS sequence"/>
</dbReference>
<keyword evidence="3" id="KW-0235">DNA replication</keyword>
<dbReference type="Gene3D" id="1.10.8.60">
    <property type="match status" value="1"/>
</dbReference>
<keyword evidence="3" id="KW-0808">Transferase</keyword>
<dbReference type="SMART" id="SM00382">
    <property type="entry name" value="AAA"/>
    <property type="match status" value="1"/>
</dbReference>
<comment type="similarity">
    <text evidence="3">Belongs to the DnaX/STICHEL family.</text>
</comment>
<comment type="subunit">
    <text evidence="3">DNA polymerase III contains a core (composed of alpha, epsilon and theta chains) that associates with a tau subunit. This core dimerizes to form the POLIII' complex. PolIII' associates with the gamma complex (composed of gamma, delta, delta', psi and chi chains) and with the beta chain to form the complete DNA polymerase III complex.</text>
</comment>
<evidence type="ECO:0000256" key="3">
    <source>
        <dbReference type="RuleBase" id="RU364063"/>
    </source>
</evidence>
<comment type="function">
    <text evidence="3">DNA polymerase III is a complex, multichain enzyme responsible for most of the replicative synthesis in bacteria. This DNA polymerase also exhibits 3' to 5' exonuclease activity.</text>
</comment>
<gene>
    <name evidence="3" type="primary">dnaX</name>
    <name evidence="5" type="ORF">A2841_00575</name>
</gene>
<dbReference type="Pfam" id="PF13177">
    <property type="entry name" value="DNA_pol3_delta2"/>
    <property type="match status" value="2"/>
</dbReference>
<proteinExistence type="inferred from homology"/>
<dbReference type="Gene3D" id="3.40.50.300">
    <property type="entry name" value="P-loop containing nucleotide triphosphate hydrolases"/>
    <property type="match status" value="1"/>
</dbReference>
<dbReference type="GO" id="GO:0005524">
    <property type="term" value="F:ATP binding"/>
    <property type="evidence" value="ECO:0007669"/>
    <property type="project" value="UniProtKB-KW"/>
</dbReference>
<name>A0A1F6C650_9BACT</name>
<evidence type="ECO:0000256" key="2">
    <source>
        <dbReference type="ARBA" id="ARBA00049244"/>
    </source>
</evidence>
<dbReference type="GO" id="GO:0009360">
    <property type="term" value="C:DNA polymerase III complex"/>
    <property type="evidence" value="ECO:0007669"/>
    <property type="project" value="InterPro"/>
</dbReference>
<dbReference type="SUPFAM" id="SSF52540">
    <property type="entry name" value="P-loop containing nucleoside triphosphate hydrolases"/>
    <property type="match status" value="1"/>
</dbReference>
<dbReference type="PANTHER" id="PTHR11669:SF0">
    <property type="entry name" value="PROTEIN STICHEL-LIKE 2"/>
    <property type="match status" value="1"/>
</dbReference>
<dbReference type="GO" id="GO:0003887">
    <property type="term" value="F:DNA-directed DNA polymerase activity"/>
    <property type="evidence" value="ECO:0007669"/>
    <property type="project" value="UniProtKB-KW"/>
</dbReference>
<evidence type="ECO:0000256" key="1">
    <source>
        <dbReference type="ARBA" id="ARBA00022932"/>
    </source>
</evidence>
<feature type="domain" description="AAA+ ATPase" evidence="4">
    <location>
        <begin position="39"/>
        <end position="160"/>
    </location>
</feature>
<dbReference type="EC" id="2.7.7.7" evidence="3"/>
<dbReference type="NCBIfam" id="TIGR02397">
    <property type="entry name" value="dnaX_nterm"/>
    <property type="match status" value="1"/>
</dbReference>
<dbReference type="EMBL" id="MFKP01000005">
    <property type="protein sequence ID" value="OGG44610.1"/>
    <property type="molecule type" value="Genomic_DNA"/>
</dbReference>
<dbReference type="GO" id="GO:0006261">
    <property type="term" value="P:DNA-templated DNA replication"/>
    <property type="evidence" value="ECO:0007669"/>
    <property type="project" value="TreeGrafter"/>
</dbReference>